<dbReference type="InParanoid" id="D6TPX8"/>
<reference evidence="3 4" key="1">
    <citation type="journal article" date="2011" name="Stand. Genomic Sci.">
        <title>Non-contiguous finished genome sequence and contextual data of the filamentous soil bacterium Ktedonobacter racemifer type strain (SOSP1-21).</title>
        <authorList>
            <person name="Chang Y.J."/>
            <person name="Land M."/>
            <person name="Hauser L."/>
            <person name="Chertkov O."/>
            <person name="Del Rio T.G."/>
            <person name="Nolan M."/>
            <person name="Copeland A."/>
            <person name="Tice H."/>
            <person name="Cheng J.F."/>
            <person name="Lucas S."/>
            <person name="Han C."/>
            <person name="Goodwin L."/>
            <person name="Pitluck S."/>
            <person name="Ivanova N."/>
            <person name="Ovchinikova G."/>
            <person name="Pati A."/>
            <person name="Chen A."/>
            <person name="Palaniappan K."/>
            <person name="Mavromatis K."/>
            <person name="Liolios K."/>
            <person name="Brettin T."/>
            <person name="Fiebig A."/>
            <person name="Rohde M."/>
            <person name="Abt B."/>
            <person name="Goker M."/>
            <person name="Detter J.C."/>
            <person name="Woyke T."/>
            <person name="Bristow J."/>
            <person name="Eisen J.A."/>
            <person name="Markowitz V."/>
            <person name="Hugenholtz P."/>
            <person name="Kyrpides N.C."/>
            <person name="Klenk H.P."/>
            <person name="Lapidus A."/>
        </authorList>
    </citation>
    <scope>NUCLEOTIDE SEQUENCE [LARGE SCALE GENOMIC DNA]</scope>
    <source>
        <strain evidence="4">DSM 44963</strain>
    </source>
</reference>
<accession>D6TPX8</accession>
<evidence type="ECO:0000313" key="4">
    <source>
        <dbReference type="Proteomes" id="UP000004508"/>
    </source>
</evidence>
<dbReference type="AlphaFoldDB" id="D6TPX8"/>
<evidence type="ECO:0000313" key="3">
    <source>
        <dbReference type="EMBL" id="EFH87563.1"/>
    </source>
</evidence>
<feature type="compositionally biased region" description="Polar residues" evidence="1">
    <location>
        <begin position="14"/>
        <end position="36"/>
    </location>
</feature>
<feature type="transmembrane region" description="Helical" evidence="2">
    <location>
        <begin position="59"/>
        <end position="75"/>
    </location>
</feature>
<dbReference type="EMBL" id="ADVG01000002">
    <property type="protein sequence ID" value="EFH87563.1"/>
    <property type="molecule type" value="Genomic_DNA"/>
</dbReference>
<keyword evidence="2" id="KW-0812">Transmembrane</keyword>
<keyword evidence="4" id="KW-1185">Reference proteome</keyword>
<protein>
    <submittedName>
        <fullName evidence="3">Uncharacterized protein</fullName>
    </submittedName>
</protein>
<evidence type="ECO:0000256" key="1">
    <source>
        <dbReference type="SAM" id="MobiDB-lite"/>
    </source>
</evidence>
<proteinExistence type="predicted"/>
<comment type="caution">
    <text evidence="3">The sequence shown here is derived from an EMBL/GenBank/DDBJ whole genome shotgun (WGS) entry which is preliminary data.</text>
</comment>
<keyword evidence="2" id="KW-0472">Membrane</keyword>
<feature type="transmembrane region" description="Helical" evidence="2">
    <location>
        <begin position="81"/>
        <end position="99"/>
    </location>
</feature>
<dbReference type="Proteomes" id="UP000004508">
    <property type="component" value="Unassembled WGS sequence"/>
</dbReference>
<feature type="compositionally biased region" description="Basic and acidic residues" evidence="1">
    <location>
        <begin position="1"/>
        <end position="12"/>
    </location>
</feature>
<organism evidence="3 4">
    <name type="scientific">Ktedonobacter racemifer DSM 44963</name>
    <dbReference type="NCBI Taxonomy" id="485913"/>
    <lineage>
        <taxon>Bacteria</taxon>
        <taxon>Bacillati</taxon>
        <taxon>Chloroflexota</taxon>
        <taxon>Ktedonobacteria</taxon>
        <taxon>Ktedonobacterales</taxon>
        <taxon>Ktedonobacteraceae</taxon>
        <taxon>Ktedonobacter</taxon>
    </lineage>
</organism>
<name>D6TPX8_KTERA</name>
<sequence>MISKRTASDKSTRSKTCSESQTTLISQPAVQATKGTRTGKRKAQSQEDAPKPLIQIHKSMLILIVVVLCFVLSLYKNDTSLFTQVVWMVGGYCGVEAGVRRLTERLTRQQEPQTNA</sequence>
<keyword evidence="2" id="KW-1133">Transmembrane helix</keyword>
<feature type="region of interest" description="Disordered" evidence="1">
    <location>
        <begin position="1"/>
        <end position="49"/>
    </location>
</feature>
<evidence type="ECO:0000256" key="2">
    <source>
        <dbReference type="SAM" id="Phobius"/>
    </source>
</evidence>
<gene>
    <name evidence="3" type="ORF">Krac_8899</name>
</gene>